<comment type="caution">
    <text evidence="2">The sequence shown here is derived from an EMBL/GenBank/DDBJ whole genome shotgun (WGS) entry which is preliminary data.</text>
</comment>
<evidence type="ECO:0000256" key="1">
    <source>
        <dbReference type="SAM" id="MobiDB-lite"/>
    </source>
</evidence>
<evidence type="ECO:0000313" key="2">
    <source>
        <dbReference type="EMBL" id="EED67441.1"/>
    </source>
</evidence>
<protein>
    <submittedName>
        <fullName evidence="2">Uncharacterized protein</fullName>
    </submittedName>
</protein>
<evidence type="ECO:0000313" key="3">
    <source>
        <dbReference type="Proteomes" id="UP000003039"/>
    </source>
</evidence>
<dbReference type="EMBL" id="AAUJ02000001">
    <property type="protein sequence ID" value="EED67441.1"/>
    <property type="molecule type" value="Genomic_DNA"/>
</dbReference>
<reference evidence="2 3" key="1">
    <citation type="journal article" date="2004" name="Appl. Environ. Microbiol.">
        <title>Mineralization of individual congeners of linear alkylbenzenesulfonate by defined pairs of heterotrophic bacteria.</title>
        <authorList>
            <person name="Schleheck D."/>
            <person name="Knepper T.P."/>
            <person name="Fischer K."/>
            <person name="Cook A.M."/>
        </authorList>
    </citation>
    <scope>NUCLEOTIDE SEQUENCE [LARGE SCALE GENOMIC DNA]</scope>
    <source>
        <strain evidence="3">DSM 14576 / KF-1</strain>
    </source>
</reference>
<feature type="region of interest" description="Disordered" evidence="1">
    <location>
        <begin position="17"/>
        <end position="39"/>
    </location>
</feature>
<gene>
    <name evidence="2" type="ORF">CtesDRAFT_PD2387</name>
</gene>
<dbReference type="Proteomes" id="UP000003039">
    <property type="component" value="Unassembled WGS sequence"/>
</dbReference>
<sequence length="39" mass="4431">MSISQISIISTNTNTDVQIQRADTREPHSPYDVNDLVDR</sequence>
<organism evidence="2 3">
    <name type="scientific">Comamonas testosteroni (strain DSM 14576 / KF-1)</name>
    <name type="common">Pseudomonas testosteroni</name>
    <dbReference type="NCBI Taxonomy" id="399795"/>
    <lineage>
        <taxon>Bacteria</taxon>
        <taxon>Pseudomonadati</taxon>
        <taxon>Pseudomonadota</taxon>
        <taxon>Betaproteobacteria</taxon>
        <taxon>Burkholderiales</taxon>
        <taxon>Comamonadaceae</taxon>
        <taxon>Comamonas</taxon>
    </lineage>
</organism>
<name>B7WTN5_COMTK</name>
<accession>B7WTN5</accession>
<proteinExistence type="predicted"/>
<dbReference type="AlphaFoldDB" id="B7WTN5"/>